<protein>
    <submittedName>
        <fullName evidence="1">Uncharacterized protein</fullName>
    </submittedName>
</protein>
<evidence type="ECO:0000313" key="2">
    <source>
        <dbReference type="Proteomes" id="UP001226762"/>
    </source>
</evidence>
<reference evidence="1" key="2">
    <citation type="submission" date="2023-02" db="EMBL/GenBank/DDBJ databases">
        <title>'Rhodoalgimonas zhirmunskyi' gen. nov., isolated from a red alga.</title>
        <authorList>
            <person name="Nedashkovskaya O.I."/>
            <person name="Otstavnykh N.Y."/>
            <person name="Bystritskaya E.P."/>
            <person name="Balabanova L.A."/>
            <person name="Isaeva M.P."/>
        </authorList>
    </citation>
    <scope>NUCLEOTIDE SEQUENCE</scope>
    <source>
        <strain evidence="1">KCTC 52189</strain>
    </source>
</reference>
<sequence>MIQNDLLVQSAKILKTLNELGYDCLAEDDFDTIPEKVFDFGKPFQSPPFDVLRNDFTRGQAFWAFLMKDGERVGGLAAQCQDLRGEPFDQYLIRTARGQYGGGQAAIEWVSPAATAVMNGKLIYVGELYFSDRARGSRRVLTAFARLCMILVKMTWPDLDWIYAFVPREQQRFADYYAFTYKLPQAVRWADPEPRGRASDHFLVGIPTRDIEHVLACGELSKF</sequence>
<gene>
    <name evidence="1" type="ORF">NO357_11550</name>
</gene>
<name>A0AAE3WF43_9RHOB</name>
<organism evidence="1 2">
    <name type="scientific">Marimonas arenosa</name>
    <dbReference type="NCBI Taxonomy" id="1795305"/>
    <lineage>
        <taxon>Bacteria</taxon>
        <taxon>Pseudomonadati</taxon>
        <taxon>Pseudomonadota</taxon>
        <taxon>Alphaproteobacteria</taxon>
        <taxon>Rhodobacterales</taxon>
        <taxon>Paracoccaceae</taxon>
        <taxon>Marimonas</taxon>
    </lineage>
</organism>
<keyword evidence="2" id="KW-1185">Reference proteome</keyword>
<evidence type="ECO:0000313" key="1">
    <source>
        <dbReference type="EMBL" id="MDQ2090535.1"/>
    </source>
</evidence>
<dbReference type="AlphaFoldDB" id="A0AAE3WF43"/>
<proteinExistence type="predicted"/>
<comment type="caution">
    <text evidence="1">The sequence shown here is derived from an EMBL/GenBank/DDBJ whole genome shotgun (WGS) entry which is preliminary data.</text>
</comment>
<reference evidence="1" key="1">
    <citation type="submission" date="2022-07" db="EMBL/GenBank/DDBJ databases">
        <authorList>
            <person name="Otstavnykh N."/>
            <person name="Isaeva M."/>
            <person name="Bystritskaya E."/>
        </authorList>
    </citation>
    <scope>NUCLEOTIDE SEQUENCE</scope>
    <source>
        <strain evidence="1">KCTC 52189</strain>
    </source>
</reference>
<dbReference type="RefSeq" id="WP_306735813.1">
    <property type="nucleotide sequence ID" value="NZ_JANHAX010000003.1"/>
</dbReference>
<dbReference type="EMBL" id="JANHAX010000003">
    <property type="protein sequence ID" value="MDQ2090535.1"/>
    <property type="molecule type" value="Genomic_DNA"/>
</dbReference>
<accession>A0AAE3WF43</accession>
<dbReference type="Proteomes" id="UP001226762">
    <property type="component" value="Unassembled WGS sequence"/>
</dbReference>